<proteinExistence type="predicted"/>
<sequence length="99" mass="11247">MVQDLISRTSQGQAVVMMDDDDKKGPFDEPISRNSIIPWFENDVNLNKIGPDPEQVEEARRSVAEIERRTNEKEAKISLEQKRTSPSASASSTRFLQQQ</sequence>
<feature type="region of interest" description="Disordered" evidence="1">
    <location>
        <begin position="1"/>
        <end position="33"/>
    </location>
</feature>
<accession>A0A9P6FHM6</accession>
<evidence type="ECO:0000313" key="3">
    <source>
        <dbReference type="Proteomes" id="UP000723463"/>
    </source>
</evidence>
<evidence type="ECO:0000313" key="2">
    <source>
        <dbReference type="EMBL" id="KAF9551500.1"/>
    </source>
</evidence>
<comment type="caution">
    <text evidence="2">The sequence shown here is derived from an EMBL/GenBank/DDBJ whole genome shotgun (WGS) entry which is preliminary data.</text>
</comment>
<name>A0A9P6FHM6_9FUNG</name>
<feature type="compositionally biased region" description="Low complexity" evidence="1">
    <location>
        <begin position="84"/>
        <end position="99"/>
    </location>
</feature>
<dbReference type="Proteomes" id="UP000723463">
    <property type="component" value="Unassembled WGS sequence"/>
</dbReference>
<reference evidence="2" key="1">
    <citation type="journal article" date="2020" name="Fungal Divers.">
        <title>Resolving the Mortierellaceae phylogeny through synthesis of multi-gene phylogenetics and phylogenomics.</title>
        <authorList>
            <person name="Vandepol N."/>
            <person name="Liber J."/>
            <person name="Desiro A."/>
            <person name="Na H."/>
            <person name="Kennedy M."/>
            <person name="Barry K."/>
            <person name="Grigoriev I.V."/>
            <person name="Miller A.N."/>
            <person name="O'Donnell K."/>
            <person name="Stajich J.E."/>
            <person name="Bonito G."/>
        </authorList>
    </citation>
    <scope>NUCLEOTIDE SEQUENCE</scope>
    <source>
        <strain evidence="2">NRRL 2591</strain>
    </source>
</reference>
<dbReference type="EMBL" id="JAAAXW010000004">
    <property type="protein sequence ID" value="KAF9551500.1"/>
    <property type="molecule type" value="Genomic_DNA"/>
</dbReference>
<feature type="compositionally biased region" description="Basic and acidic residues" evidence="1">
    <location>
        <begin position="21"/>
        <end position="31"/>
    </location>
</feature>
<protein>
    <submittedName>
        <fullName evidence="2">Uncharacterized protein</fullName>
    </submittedName>
</protein>
<gene>
    <name evidence="2" type="ORF">EC957_008169</name>
</gene>
<keyword evidence="3" id="KW-1185">Reference proteome</keyword>
<feature type="compositionally biased region" description="Polar residues" evidence="1">
    <location>
        <begin position="1"/>
        <end position="13"/>
    </location>
</feature>
<feature type="compositionally biased region" description="Basic and acidic residues" evidence="1">
    <location>
        <begin position="57"/>
        <end position="83"/>
    </location>
</feature>
<evidence type="ECO:0000256" key="1">
    <source>
        <dbReference type="SAM" id="MobiDB-lite"/>
    </source>
</evidence>
<dbReference type="AlphaFoldDB" id="A0A9P6FHM6"/>
<feature type="region of interest" description="Disordered" evidence="1">
    <location>
        <begin position="48"/>
        <end position="99"/>
    </location>
</feature>
<organism evidence="2 3">
    <name type="scientific">Mortierella hygrophila</name>
    <dbReference type="NCBI Taxonomy" id="979708"/>
    <lineage>
        <taxon>Eukaryota</taxon>
        <taxon>Fungi</taxon>
        <taxon>Fungi incertae sedis</taxon>
        <taxon>Mucoromycota</taxon>
        <taxon>Mortierellomycotina</taxon>
        <taxon>Mortierellomycetes</taxon>
        <taxon>Mortierellales</taxon>
        <taxon>Mortierellaceae</taxon>
        <taxon>Mortierella</taxon>
    </lineage>
</organism>